<evidence type="ECO:0000256" key="9">
    <source>
        <dbReference type="SAM" id="MobiDB-lite"/>
    </source>
</evidence>
<dbReference type="PANTHER" id="PTHR18879">
    <property type="entry name" value="CENTROSOMAL PROTEIN OF 290 KDA"/>
    <property type="match status" value="1"/>
</dbReference>
<keyword evidence="12" id="KW-1185">Reference proteome</keyword>
<dbReference type="Proteomes" id="UP001152320">
    <property type="component" value="Chromosome 12"/>
</dbReference>
<evidence type="ECO:0000256" key="3">
    <source>
        <dbReference type="ARBA" id="ARBA00022490"/>
    </source>
</evidence>
<evidence type="ECO:0000313" key="11">
    <source>
        <dbReference type="EMBL" id="KAJ8031473.1"/>
    </source>
</evidence>
<feature type="compositionally biased region" description="Low complexity" evidence="9">
    <location>
        <begin position="597"/>
        <end position="608"/>
    </location>
</feature>
<dbReference type="Pfam" id="PF16574">
    <property type="entry name" value="CEP209_CC5"/>
    <property type="match status" value="1"/>
</dbReference>
<dbReference type="EMBL" id="JAIZAY010000012">
    <property type="protein sequence ID" value="KAJ8031473.1"/>
    <property type="molecule type" value="Genomic_DNA"/>
</dbReference>
<evidence type="ECO:0000313" key="12">
    <source>
        <dbReference type="Proteomes" id="UP001152320"/>
    </source>
</evidence>
<feature type="region of interest" description="Disordered" evidence="9">
    <location>
        <begin position="1949"/>
        <end position="1987"/>
    </location>
</feature>
<feature type="region of interest" description="Disordered" evidence="9">
    <location>
        <begin position="2110"/>
        <end position="2133"/>
    </location>
</feature>
<dbReference type="Gene3D" id="1.10.287.1490">
    <property type="match status" value="3"/>
</dbReference>
<comment type="caution">
    <text evidence="11">The sequence shown here is derived from an EMBL/GenBank/DDBJ whole genome shotgun (WGS) entry which is preliminary data.</text>
</comment>
<evidence type="ECO:0000256" key="1">
    <source>
        <dbReference type="ARBA" id="ARBA00004120"/>
    </source>
</evidence>
<evidence type="ECO:0000256" key="2">
    <source>
        <dbReference type="ARBA" id="ARBA00004300"/>
    </source>
</evidence>
<feature type="coiled-coil region" evidence="8">
    <location>
        <begin position="829"/>
        <end position="884"/>
    </location>
</feature>
<keyword evidence="3" id="KW-0963">Cytoplasm</keyword>
<feature type="coiled-coil region" evidence="8">
    <location>
        <begin position="1469"/>
        <end position="1496"/>
    </location>
</feature>
<sequence>MAPIDWDQVMGVNTQALSEEDADELYEMLASAEVPEGSEEEKLLQLFEVSRSVMQVKATQAVVALEELEKMAENQGKEIVHNEQALLDQIQELEEENKRLQRMGGAAGSRDMRSLQNEIHELSRQVDLLQRELKEKDRELMKERKDGERFAQRAEEAEKEIRELKRDNDMLKNDLRDYQRQMESQRESLLQKRGDDVEYQDKLRQKNRDLNEQLEEIQNLTEANDQLQKQVSDLTEKLKSAAEEMEWMSKDYAKLKLVLQKSDTVTENMNQENTVLREQIQELTEQLQASSGTDDEVMLALNKKVDEWKAAMKVKDEEINQLNRVIRTLKDQLTASEIDTDKTSVQALTAALKQKDSQLDALKQELEQSAQEMEEQAMELEQLRHDAAKGGAPIVKLQNQIKQLKEAMKEQERESKAAEERTQKADADARDKDRELNEALNRMREYEMGEYGLSDAVQEIKECKKKISQRDVNIEDLTQQVNKLDLKLNDLMEENEELRSRLGLDATQPIDMDQARLTRGLQHQQDRALNQVLSKEVERLEEERILLKKQIRTLASQRAQRAVALGLTSDDLVALDEYAMELKNRKKSSGTGKEGSVKASESASSHLSDSLRLKAHRLEQDIGRAERETERLRQESSQHKIENKRLVDENNKLEKEIKNMVRAVQESDGSTINMDILAPTLERLLAMFEKKGGSDSVDYEAHAYLKAQVDQLTGRNEELRRELRQARNECDKAAVESDKAKTKITRLEQELKDLRDLGQGGGVMTMQQMPLPQGLAVSSAEVISSLNEQLIQTLQELSTREDQLSKCEGSLEAFRRKFAVLRHQQGLLYKEYQQDQDAWKKREQEWKEEKQKMEDANAMLDTRVKEYNRLLDTLNQSGDEQQKRVADVTRKITVLRVNEQALTRRYKACQEAEGMLRKDNTKLRNEVVEIEKAITERMGYLQRQKEMLQFKVASLQRSLDDSVPSADLEKYARDYKELAMKYRDMLQNDNKLVARNARMDELESENKRLEEDVEVLKKELSTEKEKLHTLEQAMQDMGNIQEKYRGKSSSLDETRSLSKRLTVVEMKELNERQKADHAVRMQDKLRNTVHELEKRNVELEDKFDKLTKINLAAQKSEEELRDELSKCVTKAVSDIDKRKIVDLEKSNHDLSLENERLKEMVEVSNFQNKALEAQQVSREKEVTSLRQQLLDIQTQSDEKAIIGKLHHHIVALQVSEGTAVRKLEAATTKIHQLEAQLLRMDKQLDEKGQSLYHCQVDSRNRSRHLRLTIQELRRQYSGTAPLADLEKFSKVMMQLKQDKEKMEMEMRVVKHEREQVSNQLLELEVKHQGLQELIQTLKDSRGAAKVAEWHAKMQEVRLQDLRLNRQISRLQQEMKYQENLNSTHEQTITNLEKENVHISRQAEERQLLWEHREAELERMIDSLERQQKQMADAAMKFEEATGSLPDPSLPVASQLEHAIRTIKIHIKTILDFKEEKKDYEKRLTEADQKLKETEANLLTRDKIINELRLRLPASSDRDEVIKDGMSAGVAFKEIEESCEHKQALKVAQTQIEGLQTRIQQKEESLQKYMDLLDRSRQESADESKKYMQEIHQLQVKLHAQSDLAFNKFKKAAMDIASKPAAPVPGSKELAKLHELQDIVAQQDNSLAAMSLKLKAAHTETAKWKDVLQRTQADFKQKKEKMQEEHEQEKNILQEEIQKHLKTVAEREGDIKLLEEQLEQQKQANAKAPSTTMKALVERLKNELALKEQQHKSLSQALLQLRADMVETAQENAKAHASKQEQEINIQELLDKETKKLKEHSDELQARLDKARREVKKHKEKVTSLTEELDVLKREVARRKQEYSKAEEDKHEMEKKIKEIESSRGDLQQIPEKDTPDVEFLQKRIRTLQSQINELKKTDEKDIGDSKKMQSAVEVARWEESKKWEKKLENLRSKLKDKDKEIEQLQKSYKMMKDIHERSERIKSSRSSDLLSKTAPSQAELDELKQKNKEMQDEIYSLKRQQSFNQDLALQELQNKNQFLSDKVSTLQKQLIEKELITSQPASVLSSAAPGPQDRERENDLQKRILELSQENMDLRFEVEQAKVDLPRLKARVDDLQKYNDALKADLEKAKKKLKSGSSLESSKGSSGKSIPELERTIGLMKKVVERVQQENETLKKAPGVTTQTEIHTLRDENKSLKSELEKLKLQIGGQLSTRYENTQRGIAKMVSQNDRLRQELQREVETSEKHRINYGRAVKEKERLEREIEEIREKQEIEHARGPKLEGADPKSWKSIVVTRMYEEKMKGMEEDMEKKNSTLSDMKRLLRDSAHREQELQHEVSDLREKISILEKFPNDVTSDEDLVQQLQHTRLTVNRLENEKAELLNELKLTRLHGGPDSALEDVGIVERLQNNTKLMEENVEMRTALKTQELEYEKLKRENEKLRGELEQFDPAFFEEIEDLKYNYRESVQRNVHYEEQLRNLSQQFGVAIDLPP</sequence>
<keyword evidence="4" id="KW-0970">Cilium biogenesis/degradation</keyword>
<dbReference type="InterPro" id="IPR032321">
    <property type="entry name" value="Cep209_CC5"/>
</dbReference>
<evidence type="ECO:0000256" key="4">
    <source>
        <dbReference type="ARBA" id="ARBA00022794"/>
    </source>
</evidence>
<reference evidence="11" key="1">
    <citation type="submission" date="2021-10" db="EMBL/GenBank/DDBJ databases">
        <title>Tropical sea cucumber genome reveals ecological adaptation and Cuvierian tubules defense mechanism.</title>
        <authorList>
            <person name="Chen T."/>
        </authorList>
    </citation>
    <scope>NUCLEOTIDE SEQUENCE</scope>
    <source>
        <strain evidence="11">Nanhai2018</strain>
        <tissue evidence="11">Muscle</tissue>
    </source>
</reference>
<accession>A0A9Q1BR08</accession>
<organism evidence="11 12">
    <name type="scientific">Holothuria leucospilota</name>
    <name type="common">Black long sea cucumber</name>
    <name type="synonym">Mertensiothuria leucospilota</name>
    <dbReference type="NCBI Taxonomy" id="206669"/>
    <lineage>
        <taxon>Eukaryota</taxon>
        <taxon>Metazoa</taxon>
        <taxon>Echinodermata</taxon>
        <taxon>Eleutherozoa</taxon>
        <taxon>Echinozoa</taxon>
        <taxon>Holothuroidea</taxon>
        <taxon>Aspidochirotacea</taxon>
        <taxon>Aspidochirotida</taxon>
        <taxon>Holothuriidae</taxon>
        <taxon>Holothuria</taxon>
    </lineage>
</organism>
<feature type="coiled-coil region" evidence="8">
    <location>
        <begin position="1285"/>
        <end position="1440"/>
    </location>
</feature>
<dbReference type="GO" id="GO:0035869">
    <property type="term" value="C:ciliary transition zone"/>
    <property type="evidence" value="ECO:0007669"/>
    <property type="project" value="TreeGrafter"/>
</dbReference>
<evidence type="ECO:0000256" key="6">
    <source>
        <dbReference type="ARBA" id="ARBA00023212"/>
    </source>
</evidence>
<feature type="compositionally biased region" description="Basic and acidic residues" evidence="9">
    <location>
        <begin position="1950"/>
        <end position="1962"/>
    </location>
</feature>
<name>A0A9Q1BR08_HOLLE</name>
<dbReference type="InterPro" id="IPR026201">
    <property type="entry name" value="Cep290"/>
</dbReference>
<feature type="domain" description="Centrosomal protein of 290kDa coiled-coil region" evidence="10">
    <location>
        <begin position="1292"/>
        <end position="1418"/>
    </location>
</feature>
<dbReference type="OrthoDB" id="6351660at2759"/>
<keyword evidence="7" id="KW-0966">Cell projection</keyword>
<protein>
    <recommendedName>
        <fullName evidence="10">Centrosomal protein of 290kDa coiled-coil region domain-containing protein</fullName>
    </recommendedName>
</protein>
<keyword evidence="6" id="KW-0206">Cytoskeleton</keyword>
<evidence type="ECO:0000256" key="7">
    <source>
        <dbReference type="ARBA" id="ARBA00023273"/>
    </source>
</evidence>
<feature type="coiled-coil region" evidence="8">
    <location>
        <begin position="702"/>
        <end position="757"/>
    </location>
</feature>
<feature type="region of interest" description="Disordered" evidence="9">
    <location>
        <begin position="585"/>
        <end position="644"/>
    </location>
</feature>
<dbReference type="GO" id="GO:1905349">
    <property type="term" value="P:ciliary transition zone assembly"/>
    <property type="evidence" value="ECO:0007669"/>
    <property type="project" value="TreeGrafter"/>
</dbReference>
<feature type="compositionally biased region" description="Basic and acidic residues" evidence="9">
    <location>
        <begin position="1893"/>
        <end position="1907"/>
    </location>
</feature>
<evidence type="ECO:0000256" key="5">
    <source>
        <dbReference type="ARBA" id="ARBA00023054"/>
    </source>
</evidence>
<feature type="coiled-coil region" evidence="8">
    <location>
        <begin position="1544"/>
        <end position="1578"/>
    </location>
</feature>
<keyword evidence="5 8" id="KW-0175">Coiled coil</keyword>
<feature type="region of interest" description="Disordered" evidence="9">
    <location>
        <begin position="409"/>
        <end position="434"/>
    </location>
</feature>
<feature type="coiled-coil region" evidence="8">
    <location>
        <begin position="2282"/>
        <end position="2371"/>
    </location>
</feature>
<feature type="coiled-coil region" evidence="8">
    <location>
        <begin position="968"/>
        <end position="1033"/>
    </location>
</feature>
<evidence type="ECO:0000256" key="8">
    <source>
        <dbReference type="SAM" id="Coils"/>
    </source>
</evidence>
<comment type="subcellular location">
    <subcellularLocation>
        <location evidence="1">Cytoplasm</location>
        <location evidence="1">Cytoskeleton</location>
        <location evidence="1">Cilium basal body</location>
    </subcellularLocation>
    <subcellularLocation>
        <location evidence="2">Cytoplasm</location>
        <location evidence="2">Cytoskeleton</location>
        <location evidence="2">Microtubule organizing center</location>
        <location evidence="2">Centrosome</location>
    </subcellularLocation>
</comment>
<proteinExistence type="predicted"/>
<feature type="region of interest" description="Disordered" evidence="9">
    <location>
        <begin position="1890"/>
        <end position="1920"/>
    </location>
</feature>
<feature type="coiled-coil region" evidence="8">
    <location>
        <begin position="1140"/>
        <end position="1174"/>
    </location>
</feature>
<dbReference type="PANTHER" id="PTHR18879:SF20">
    <property type="entry name" value="CENTROSOMAL PROTEIN OF 290 KDA"/>
    <property type="match status" value="1"/>
</dbReference>
<feature type="compositionally biased region" description="Basic and acidic residues" evidence="9">
    <location>
        <begin position="609"/>
        <end position="644"/>
    </location>
</feature>
<evidence type="ECO:0000259" key="10">
    <source>
        <dbReference type="Pfam" id="PF16574"/>
    </source>
</evidence>
<dbReference type="GO" id="GO:0034451">
    <property type="term" value="C:centriolar satellite"/>
    <property type="evidence" value="ECO:0007669"/>
    <property type="project" value="TreeGrafter"/>
</dbReference>
<feature type="coiled-coil region" evidence="8">
    <location>
        <begin position="2166"/>
        <end position="2257"/>
    </location>
</feature>
<gene>
    <name evidence="11" type="ORF">HOLleu_24670</name>
</gene>
<dbReference type="GO" id="GO:0097711">
    <property type="term" value="P:ciliary basal body-plasma membrane docking"/>
    <property type="evidence" value="ECO:0007669"/>
    <property type="project" value="TreeGrafter"/>
</dbReference>
<feature type="coiled-coil region" evidence="8">
    <location>
        <begin position="2397"/>
        <end position="2463"/>
    </location>
</feature>
<feature type="coiled-coil region" evidence="8">
    <location>
        <begin position="1075"/>
        <end position="1109"/>
    </location>
</feature>
<dbReference type="GO" id="GO:1905515">
    <property type="term" value="P:non-motile cilium assembly"/>
    <property type="evidence" value="ECO:0007669"/>
    <property type="project" value="TreeGrafter"/>
</dbReference>
<feature type="compositionally biased region" description="Low complexity" evidence="9">
    <location>
        <begin position="2115"/>
        <end position="2129"/>
    </location>
</feature>